<evidence type="ECO:0000313" key="4">
    <source>
        <dbReference type="EMBL" id="CAI9946544.1"/>
    </source>
</evidence>
<keyword evidence="12" id="KW-1185">Reference proteome</keyword>
<evidence type="ECO:0000313" key="10">
    <source>
        <dbReference type="EMBL" id="CAL6044875.1"/>
    </source>
</evidence>
<dbReference type="Proteomes" id="UP001642409">
    <property type="component" value="Unassembled WGS sequence"/>
</dbReference>
<reference evidence="8 12" key="2">
    <citation type="submission" date="2024-07" db="EMBL/GenBank/DDBJ databases">
        <authorList>
            <person name="Akdeniz Z."/>
        </authorList>
    </citation>
    <scope>NUCLEOTIDE SEQUENCE [LARGE SCALE GENOMIC DNA]</scope>
</reference>
<dbReference type="EMBL" id="CATOUU010000762">
    <property type="protein sequence ID" value="CAI9946544.1"/>
    <property type="molecule type" value="Genomic_DNA"/>
</dbReference>
<evidence type="ECO:0000313" key="5">
    <source>
        <dbReference type="EMBL" id="CAI9946551.1"/>
    </source>
</evidence>
<dbReference type="PANTHER" id="PTHR44042:SF67">
    <property type="entry name" value="MYB-LIKE PROTEIN I"/>
    <property type="match status" value="1"/>
</dbReference>
<protein>
    <submittedName>
        <fullName evidence="4">Myb-like DNA-binding domain-containing protein</fullName>
    </submittedName>
    <submittedName>
        <fullName evidence="8">Myb-like_DNA-binding domain-containing protein</fullName>
    </submittedName>
</protein>
<gene>
    <name evidence="8" type="ORF">HINF_LOCUS28370</name>
    <name evidence="9" type="ORF">HINF_LOCUS28377</name>
    <name evidence="4" type="ORF">HINF_LOCUS34189</name>
    <name evidence="5" type="ORF">HINF_LOCUS34196</name>
    <name evidence="10" type="ORF">HINF_LOCUS40771</name>
    <name evidence="6" type="ORF">HINF_LOCUS48461</name>
    <name evidence="7" type="ORF">HINF_LOCUS60935</name>
    <name evidence="11" type="ORF">HINF_LOCUS74085</name>
</gene>
<dbReference type="PANTHER" id="PTHR44042">
    <property type="entry name" value="DUPLICATED HOMEODOMAIN-LIKE SUPERFAMILY PROTEIN-RELATED"/>
    <property type="match status" value="1"/>
</dbReference>
<dbReference type="EMBL" id="CAXDID020000089">
    <property type="protein sequence ID" value="CAL6021864.1"/>
    <property type="molecule type" value="Genomic_DNA"/>
</dbReference>
<evidence type="ECO:0000256" key="2">
    <source>
        <dbReference type="ARBA" id="ARBA00023163"/>
    </source>
</evidence>
<keyword evidence="1" id="KW-0805">Transcription regulation</keyword>
<dbReference type="GO" id="GO:0003677">
    <property type="term" value="F:DNA binding"/>
    <property type="evidence" value="ECO:0007669"/>
    <property type="project" value="UniProtKB-KW"/>
</dbReference>
<dbReference type="NCBIfam" id="TIGR01557">
    <property type="entry name" value="myb_SHAQKYF"/>
    <property type="match status" value="1"/>
</dbReference>
<dbReference type="InterPro" id="IPR009057">
    <property type="entry name" value="Homeodomain-like_sf"/>
</dbReference>
<dbReference type="EMBL" id="CATOUU010000762">
    <property type="protein sequence ID" value="CAI9946551.1"/>
    <property type="molecule type" value="Genomic_DNA"/>
</dbReference>
<sequence length="300" mass="33886">MQWQLQQLQQQLQTNNIFEIKQQSQSQYHAQLNTLANESEAAQKQSRLAWTSQESNLFLSGLLNYGSNAKQIAQLVTTRNSTQVQSHIQKHFARVDQLRGNAAKYAEGHVNFVSQSFKQRMQVFSHVPDLSLNAIHQFVQYPGQFTSCVTQCVESPGQLSVNTVNKCMGFVAQMFCNKLQFFGQNQQLVDALHGELALPSDLSVRVQCDFNQGNLSGPNSFNVAQVAYYCETYLVMWLVLHSGDGIEQGISKYLCAAKFLDQVQEHEFYFRNVAEAMQIGPDEVAMLWFVTVVLKAVGKQ</sequence>
<dbReference type="EMBL" id="CATOUU010001119">
    <property type="protein sequence ID" value="CAI9973290.1"/>
    <property type="molecule type" value="Genomic_DNA"/>
</dbReference>
<dbReference type="EMBL" id="CAXDID020000621">
    <property type="protein sequence ID" value="CAL6106922.1"/>
    <property type="molecule type" value="Genomic_DNA"/>
</dbReference>
<evidence type="ECO:0000313" key="7">
    <source>
        <dbReference type="EMBL" id="CAI9973290.1"/>
    </source>
</evidence>
<organism evidence="4">
    <name type="scientific">Hexamita inflata</name>
    <dbReference type="NCBI Taxonomy" id="28002"/>
    <lineage>
        <taxon>Eukaryota</taxon>
        <taxon>Metamonada</taxon>
        <taxon>Diplomonadida</taxon>
        <taxon>Hexamitidae</taxon>
        <taxon>Hexamitinae</taxon>
        <taxon>Hexamita</taxon>
    </lineage>
</organism>
<proteinExistence type="predicted"/>
<dbReference type="EMBL" id="CAXDID020000089">
    <property type="protein sequence ID" value="CAL6021850.1"/>
    <property type="molecule type" value="Genomic_DNA"/>
</dbReference>
<dbReference type="EMBL" id="CATOUU010000936">
    <property type="protein sequence ID" value="CAI9960816.1"/>
    <property type="molecule type" value="Genomic_DNA"/>
</dbReference>
<evidence type="ECO:0000256" key="1">
    <source>
        <dbReference type="ARBA" id="ARBA00023015"/>
    </source>
</evidence>
<evidence type="ECO:0000313" key="9">
    <source>
        <dbReference type="EMBL" id="CAL6021864.1"/>
    </source>
</evidence>
<dbReference type="InterPro" id="IPR006447">
    <property type="entry name" value="Myb_dom_plants"/>
</dbReference>
<keyword evidence="4" id="KW-0238">DNA-binding</keyword>
<accession>A0AA86PUM3</accession>
<dbReference type="EMBL" id="CAXDID020000161">
    <property type="protein sequence ID" value="CAL6044875.1"/>
    <property type="molecule type" value="Genomic_DNA"/>
</dbReference>
<evidence type="ECO:0000313" key="6">
    <source>
        <dbReference type="EMBL" id="CAI9960816.1"/>
    </source>
</evidence>
<keyword evidence="2" id="KW-0804">Transcription</keyword>
<dbReference type="Gene3D" id="1.10.10.60">
    <property type="entry name" value="Homeodomain-like"/>
    <property type="match status" value="1"/>
</dbReference>
<dbReference type="AlphaFoldDB" id="A0AA86PUM3"/>
<evidence type="ECO:0000313" key="12">
    <source>
        <dbReference type="Proteomes" id="UP001642409"/>
    </source>
</evidence>
<evidence type="ECO:0000256" key="3">
    <source>
        <dbReference type="ARBA" id="ARBA00023242"/>
    </source>
</evidence>
<comment type="caution">
    <text evidence="4">The sequence shown here is derived from an EMBL/GenBank/DDBJ whole genome shotgun (WGS) entry which is preliminary data.</text>
</comment>
<dbReference type="SUPFAM" id="SSF46689">
    <property type="entry name" value="Homeodomain-like"/>
    <property type="match status" value="1"/>
</dbReference>
<evidence type="ECO:0000313" key="11">
    <source>
        <dbReference type="EMBL" id="CAL6106922.1"/>
    </source>
</evidence>
<keyword evidence="3" id="KW-0539">Nucleus</keyword>
<reference evidence="4" key="1">
    <citation type="submission" date="2023-06" db="EMBL/GenBank/DDBJ databases">
        <authorList>
            <person name="Kurt Z."/>
        </authorList>
    </citation>
    <scope>NUCLEOTIDE SEQUENCE</scope>
</reference>
<evidence type="ECO:0000313" key="8">
    <source>
        <dbReference type="EMBL" id="CAL6021850.1"/>
    </source>
</evidence>
<name>A0AA86PUM3_9EUKA</name>